<dbReference type="Pfam" id="PF07167">
    <property type="entry name" value="PhaC_N"/>
    <property type="match status" value="1"/>
</dbReference>
<evidence type="ECO:0000256" key="4">
    <source>
        <dbReference type="ARBA" id="ARBA00023315"/>
    </source>
</evidence>
<proteinExistence type="predicted"/>
<organism evidence="6 7">
    <name type="scientific">Sinobacterium caligoides</name>
    <dbReference type="NCBI Taxonomy" id="933926"/>
    <lineage>
        <taxon>Bacteria</taxon>
        <taxon>Pseudomonadati</taxon>
        <taxon>Pseudomonadota</taxon>
        <taxon>Gammaproteobacteria</taxon>
        <taxon>Cellvibrionales</taxon>
        <taxon>Spongiibacteraceae</taxon>
        <taxon>Sinobacterium</taxon>
    </lineage>
</organism>
<dbReference type="GO" id="GO:0016746">
    <property type="term" value="F:acyltransferase activity"/>
    <property type="evidence" value="ECO:0007669"/>
    <property type="project" value="UniProtKB-KW"/>
</dbReference>
<dbReference type="InterPro" id="IPR029058">
    <property type="entry name" value="AB_hydrolase_fold"/>
</dbReference>
<dbReference type="SUPFAM" id="SSF53474">
    <property type="entry name" value="alpha/beta-Hydrolases"/>
    <property type="match status" value="1"/>
</dbReference>
<dbReference type="OrthoDB" id="7208816at2"/>
<dbReference type="InterPro" id="IPR010963">
    <property type="entry name" value="PHA_synth_I"/>
</dbReference>
<accession>A0A3N2E053</accession>
<evidence type="ECO:0000256" key="1">
    <source>
        <dbReference type="ARBA" id="ARBA00004496"/>
    </source>
</evidence>
<keyword evidence="4" id="KW-0012">Acyltransferase</keyword>
<keyword evidence="3" id="KW-0808">Transferase</keyword>
<dbReference type="NCBIfam" id="TIGR01838">
    <property type="entry name" value="PHA_synth_I"/>
    <property type="match status" value="1"/>
</dbReference>
<dbReference type="InterPro" id="IPR051321">
    <property type="entry name" value="PHA/PHB_synthase"/>
</dbReference>
<dbReference type="InterPro" id="IPR010941">
    <property type="entry name" value="PhaC_N"/>
</dbReference>
<dbReference type="GO" id="GO:0005737">
    <property type="term" value="C:cytoplasm"/>
    <property type="evidence" value="ECO:0007669"/>
    <property type="project" value="UniProtKB-SubCell"/>
</dbReference>
<dbReference type="RefSeq" id="WP_123711210.1">
    <property type="nucleotide sequence ID" value="NZ_RKHR01000003.1"/>
</dbReference>
<keyword evidence="7" id="KW-1185">Reference proteome</keyword>
<evidence type="ECO:0000256" key="2">
    <source>
        <dbReference type="ARBA" id="ARBA00022490"/>
    </source>
</evidence>
<dbReference type="AlphaFoldDB" id="A0A3N2E053"/>
<dbReference type="PANTHER" id="PTHR36837">
    <property type="entry name" value="POLY(3-HYDROXYALKANOATE) POLYMERASE SUBUNIT PHAC"/>
    <property type="match status" value="1"/>
</dbReference>
<evidence type="ECO:0000313" key="7">
    <source>
        <dbReference type="Proteomes" id="UP000275394"/>
    </source>
</evidence>
<name>A0A3N2E053_9GAMM</name>
<sequence length="632" mass="71139">MSQDKGDDFLGADMFGSDFWRQGLSDILEAGSIEKNLGDLAGFVVNQQNTMLKTLTGQVSSAATPYSTLMGSLNEILKGAVSTDSSHPEAIVERQFRLLERQLDLYQSTVLKMCGVADEQVEEKSSAAKADGRFKDLEWRNNILFDFIRQSYLMTSESVLESIQKDLAVDEKSKARLHYVMRQMISAMSPTNFPLTNPEVLRKTVETKGENLIKGMMQMLEDKSFGGEFLNACQTDPEAFSVGQNLACTEGSVVYENRLLQLIHYKPLCKSVTATPLLLVPSWVNKYYIMDLSSDNSLVKWLLEQGVDVYMISWVNPDESFRDVTVEDYIEEGLLSAVDFLSSQGINSVSAAGYCLGGLLLSLSLAVMKKRNDQRIVSASYLATSFDFTDPGDIAIFINEQFVDSIDKMMEQKGYLDGRMLAFGFSLLRENDLYWNYYIQNYLLGERPEAFDIMHWNSDSTHVPYKLHSFVLRDLHLDNRLASEEGVNLCGVSIDLSSLDIPNYIVATEKDHIAHWQSCYSGTAIHGGQSRFVLAGSGHIAGVINPPCKEKYHHRIIEQGFSGFSELPDVKAIEKIKGSWWPDWVQWFKAQHGEMKKPLRENKKTIIESAPGRYVCVSVADHERERSEESSL</sequence>
<protein>
    <submittedName>
        <fullName evidence="6">Polyhydroxyalkanoate synthase</fullName>
    </submittedName>
</protein>
<reference evidence="6 7" key="1">
    <citation type="submission" date="2018-11" db="EMBL/GenBank/DDBJ databases">
        <title>Genomic Encyclopedia of Type Strains, Phase IV (KMG-IV): sequencing the most valuable type-strain genomes for metagenomic binning, comparative biology and taxonomic classification.</title>
        <authorList>
            <person name="Goeker M."/>
        </authorList>
    </citation>
    <scope>NUCLEOTIDE SEQUENCE [LARGE SCALE GENOMIC DNA]</scope>
    <source>
        <strain evidence="6 7">DSM 100316</strain>
    </source>
</reference>
<evidence type="ECO:0000259" key="5">
    <source>
        <dbReference type="Pfam" id="PF07167"/>
    </source>
</evidence>
<evidence type="ECO:0000256" key="3">
    <source>
        <dbReference type="ARBA" id="ARBA00022679"/>
    </source>
</evidence>
<keyword evidence="2" id="KW-0963">Cytoplasm</keyword>
<dbReference type="PANTHER" id="PTHR36837:SF5">
    <property type="entry name" value="POLY-3-HYDROXYBUTYRATE SYNTHASE"/>
    <property type="match status" value="1"/>
</dbReference>
<feature type="domain" description="Poly-beta-hydroxybutyrate polymerase N-terminal" evidence="5">
    <location>
        <begin position="131"/>
        <end position="302"/>
    </location>
</feature>
<evidence type="ECO:0000313" key="6">
    <source>
        <dbReference type="EMBL" id="ROS05292.1"/>
    </source>
</evidence>
<dbReference type="Proteomes" id="UP000275394">
    <property type="component" value="Unassembled WGS sequence"/>
</dbReference>
<dbReference type="Gene3D" id="3.40.50.1820">
    <property type="entry name" value="alpha/beta hydrolase"/>
    <property type="match status" value="1"/>
</dbReference>
<comment type="caution">
    <text evidence="6">The sequence shown here is derived from an EMBL/GenBank/DDBJ whole genome shotgun (WGS) entry which is preliminary data.</text>
</comment>
<gene>
    <name evidence="6" type="ORF">EDC56_0822</name>
</gene>
<comment type="subcellular location">
    <subcellularLocation>
        <location evidence="1">Cytoplasm</location>
    </subcellularLocation>
</comment>
<dbReference type="EMBL" id="RKHR01000003">
    <property type="protein sequence ID" value="ROS05292.1"/>
    <property type="molecule type" value="Genomic_DNA"/>
</dbReference>
<dbReference type="GO" id="GO:0042619">
    <property type="term" value="P:poly-hydroxybutyrate biosynthetic process"/>
    <property type="evidence" value="ECO:0007669"/>
    <property type="project" value="InterPro"/>
</dbReference>